<dbReference type="PANTHER" id="PTHR42643">
    <property type="entry name" value="IONOTROPIC RECEPTOR 20A-RELATED"/>
    <property type="match status" value="1"/>
</dbReference>
<feature type="domain" description="Ionotropic glutamate receptor C-terminal" evidence="10">
    <location>
        <begin position="194"/>
        <end position="299"/>
    </location>
</feature>
<proteinExistence type="inferred from homology"/>
<dbReference type="OrthoDB" id="8182981at2759"/>
<dbReference type="STRING" id="7176.B0WKG8"/>
<reference evidence="11" key="1">
    <citation type="submission" date="2007-03" db="EMBL/GenBank/DDBJ databases">
        <title>Annotation of Culex pipiens quinquefasciatus.</title>
        <authorList>
            <consortium name="The Broad Institute Genome Sequencing Platform"/>
            <person name="Atkinson P.W."/>
            <person name="Hemingway J."/>
            <person name="Christensen B.M."/>
            <person name="Higgs S."/>
            <person name="Kodira C."/>
            <person name="Hannick L."/>
            <person name="Megy K."/>
            <person name="O'Leary S."/>
            <person name="Pearson M."/>
            <person name="Haas B.J."/>
            <person name="Mauceli E."/>
            <person name="Wortman J.R."/>
            <person name="Lee N.H."/>
            <person name="Guigo R."/>
            <person name="Stanke M."/>
            <person name="Alvarado L."/>
            <person name="Amedeo P."/>
            <person name="Antoine C.H."/>
            <person name="Arensburger P."/>
            <person name="Bidwell S.L."/>
            <person name="Crawford M."/>
            <person name="Camaro F."/>
            <person name="Devon K."/>
            <person name="Engels R."/>
            <person name="Hammond M."/>
            <person name="Howarth C."/>
            <person name="Koehrsen M."/>
            <person name="Lawson D."/>
            <person name="Montgomery P."/>
            <person name="Nene V."/>
            <person name="Nusbaum C."/>
            <person name="Puiu D."/>
            <person name="Romero-Severson J."/>
            <person name="Severson D.W."/>
            <person name="Shumway M."/>
            <person name="Sisk P."/>
            <person name="Stolte C."/>
            <person name="Zeng Q."/>
            <person name="Eisenstadt E."/>
            <person name="Fraser-Liggett C."/>
            <person name="Strausberg R."/>
            <person name="Galagan J."/>
            <person name="Birren B."/>
            <person name="Collins F.H."/>
        </authorList>
    </citation>
    <scope>NUCLEOTIDE SEQUENCE [LARGE SCALE GENOMIC DNA]</scope>
    <source>
        <strain evidence="11">JHB</strain>
    </source>
</reference>
<evidence type="ECO:0000256" key="7">
    <source>
        <dbReference type="ARBA" id="ARBA00023170"/>
    </source>
</evidence>
<evidence type="ECO:0000256" key="6">
    <source>
        <dbReference type="ARBA" id="ARBA00023136"/>
    </source>
</evidence>
<dbReference type="GO" id="GO:0005886">
    <property type="term" value="C:plasma membrane"/>
    <property type="evidence" value="ECO:0007669"/>
    <property type="project" value="UniProtKB-SubCell"/>
</dbReference>
<dbReference type="HOGENOM" id="CLU_025015_1_0_1"/>
<evidence type="ECO:0000256" key="4">
    <source>
        <dbReference type="ARBA" id="ARBA00022692"/>
    </source>
</evidence>
<dbReference type="VEuPathDB" id="VectorBase:CQUJHB013627"/>
<dbReference type="InterPro" id="IPR001320">
    <property type="entry name" value="Iontro_rcpt_C"/>
</dbReference>
<dbReference type="GO" id="GO:0050906">
    <property type="term" value="P:detection of stimulus involved in sensory perception"/>
    <property type="evidence" value="ECO:0007669"/>
    <property type="project" value="UniProtKB-ARBA"/>
</dbReference>
<name>B0WKG8_CULQU</name>
<reference evidence="12" key="2">
    <citation type="submission" date="2020-05" db="UniProtKB">
        <authorList>
            <consortium name="EnsemblMetazoa"/>
        </authorList>
    </citation>
    <scope>IDENTIFICATION</scope>
    <source>
        <strain evidence="12">JHB</strain>
    </source>
</reference>
<evidence type="ECO:0000256" key="5">
    <source>
        <dbReference type="ARBA" id="ARBA00022989"/>
    </source>
</evidence>
<dbReference type="VEuPathDB" id="VectorBase:CPIJ007793"/>
<keyword evidence="6 9" id="KW-0472">Membrane</keyword>
<evidence type="ECO:0000313" key="12">
    <source>
        <dbReference type="EnsemblMetazoa" id="CPIJ007793-PA"/>
    </source>
</evidence>
<evidence type="ECO:0000256" key="1">
    <source>
        <dbReference type="ARBA" id="ARBA00004651"/>
    </source>
</evidence>
<evidence type="ECO:0000256" key="9">
    <source>
        <dbReference type="SAM" id="Phobius"/>
    </source>
</evidence>
<organism>
    <name type="scientific">Culex quinquefasciatus</name>
    <name type="common">Southern house mosquito</name>
    <name type="synonym">Culex pungens</name>
    <dbReference type="NCBI Taxonomy" id="7176"/>
    <lineage>
        <taxon>Eukaryota</taxon>
        <taxon>Metazoa</taxon>
        <taxon>Ecdysozoa</taxon>
        <taxon>Arthropoda</taxon>
        <taxon>Hexapoda</taxon>
        <taxon>Insecta</taxon>
        <taxon>Pterygota</taxon>
        <taxon>Neoptera</taxon>
        <taxon>Endopterygota</taxon>
        <taxon>Diptera</taxon>
        <taxon>Nematocera</taxon>
        <taxon>Culicoidea</taxon>
        <taxon>Culicidae</taxon>
        <taxon>Culicinae</taxon>
        <taxon>Culicini</taxon>
        <taxon>Culex</taxon>
        <taxon>Culex</taxon>
    </lineage>
</organism>
<dbReference type="SUPFAM" id="SSF53850">
    <property type="entry name" value="Periplasmic binding protein-like II"/>
    <property type="match status" value="1"/>
</dbReference>
<evidence type="ECO:0000313" key="13">
    <source>
        <dbReference type="Proteomes" id="UP000002320"/>
    </source>
</evidence>
<evidence type="ECO:0000256" key="2">
    <source>
        <dbReference type="ARBA" id="ARBA00008685"/>
    </source>
</evidence>
<keyword evidence="4 9" id="KW-0812">Transmembrane</keyword>
<gene>
    <name evidence="12" type="primary">6039631</name>
    <name evidence="11" type="ORF">CpipJ_CPIJ007793</name>
</gene>
<dbReference type="InterPro" id="IPR052192">
    <property type="entry name" value="Insect_Ionotropic_Sensory_Rcpt"/>
</dbReference>
<accession>B0WKG8</accession>
<protein>
    <recommendedName>
        <fullName evidence="10">Ionotropic glutamate receptor C-terminal domain-containing protein</fullName>
    </recommendedName>
</protein>
<keyword evidence="8" id="KW-0325">Glycoprotein</keyword>
<dbReference type="KEGG" id="cqu:CpipJ_CPIJ007793"/>
<sequence length="492" mass="55419">MKMISPVEDSSQLFSENSVDILNASNSSTFSDKIFNLGGRDVNVGVVDYGPYCLTEHVGENRGNADALNSTLSKELQIEGLEGNLIIEFCKLRNCNLKLLPFGPDNWGYIDENGTGDGMLYATYLKKTELSICCTSFDWYFCSFRSQMLFKPSFSRVQDILDGSQSIAYSSMKILVPRAKLLPTYLTPVYPFSSKLWISIFVTLTSMTVVLHGITALNSFRDALDQPAFVKSIFDTIAIFLDQGIFLNLSTHSYRSLICFIMLSGVVLSNSYSGGLASVLTIPRFEKSLDTIHNFALSQYRWAAPSIAWTFTIADAETPDLQAVVRKIEVIADPQQLYQRSLRGDIGIGIELLNSQKFYVGPYVREDNVHLFETLKEITYYDYTAGVSQRGWPLMGYFNKFVLEVVQGGFVIYWEREMLRKFQSNRLALALEPIITGRRPDVVVQRLAVGHILGPLYLLFMGTAVAAVIFVLELGWYSAKGYRKDRRVSAWE</sequence>
<keyword evidence="13" id="KW-1185">Reference proteome</keyword>
<keyword evidence="5 9" id="KW-1133">Transmembrane helix</keyword>
<dbReference type="Pfam" id="PF00060">
    <property type="entry name" value="Lig_chan"/>
    <property type="match status" value="1"/>
</dbReference>
<comment type="subcellular location">
    <subcellularLocation>
        <location evidence="1">Cell membrane</location>
        <topology evidence="1">Multi-pass membrane protein</topology>
    </subcellularLocation>
</comment>
<evidence type="ECO:0000313" key="11">
    <source>
        <dbReference type="EMBL" id="EDS29844.1"/>
    </source>
</evidence>
<dbReference type="AlphaFoldDB" id="B0WKG8"/>
<evidence type="ECO:0000259" key="10">
    <source>
        <dbReference type="Pfam" id="PF00060"/>
    </source>
</evidence>
<keyword evidence="3" id="KW-1003">Cell membrane</keyword>
<comment type="similarity">
    <text evidence="2">Belongs to the glutamate-gated ion channel (TC 1.A.10.1) family.</text>
</comment>
<dbReference type="GO" id="GO:0015276">
    <property type="term" value="F:ligand-gated monoatomic ion channel activity"/>
    <property type="evidence" value="ECO:0007669"/>
    <property type="project" value="InterPro"/>
</dbReference>
<keyword evidence="7" id="KW-0675">Receptor</keyword>
<dbReference type="eggNOG" id="ENOG502S0WT">
    <property type="taxonomic scope" value="Eukaryota"/>
</dbReference>
<dbReference type="InParanoid" id="B0WKG8"/>
<evidence type="ECO:0000256" key="8">
    <source>
        <dbReference type="ARBA" id="ARBA00023180"/>
    </source>
</evidence>
<feature type="transmembrane region" description="Helical" evidence="9">
    <location>
        <begin position="456"/>
        <end position="477"/>
    </location>
</feature>
<dbReference type="Gene3D" id="1.10.287.70">
    <property type="match status" value="1"/>
</dbReference>
<evidence type="ECO:0000256" key="3">
    <source>
        <dbReference type="ARBA" id="ARBA00022475"/>
    </source>
</evidence>
<dbReference type="PANTHER" id="PTHR42643:SF40">
    <property type="entry name" value="IONOTROPIC RECEPTOR 41A-RELATED"/>
    <property type="match status" value="1"/>
</dbReference>
<dbReference type="Proteomes" id="UP000002320">
    <property type="component" value="Unassembled WGS sequence"/>
</dbReference>
<dbReference type="EMBL" id="DS231972">
    <property type="protein sequence ID" value="EDS29844.1"/>
    <property type="molecule type" value="Genomic_DNA"/>
</dbReference>
<dbReference type="EnsemblMetazoa" id="CPIJ007793-RA">
    <property type="protein sequence ID" value="CPIJ007793-PA"/>
    <property type="gene ID" value="CPIJ007793"/>
</dbReference>